<dbReference type="PANTHER" id="PTHR46179">
    <property type="entry name" value="ZINC FINGER PROTEIN"/>
    <property type="match status" value="1"/>
</dbReference>
<dbReference type="SMART" id="SM00355">
    <property type="entry name" value="ZnF_C2H2"/>
    <property type="match status" value="6"/>
</dbReference>
<dbReference type="VEuPathDB" id="VectorBase:LDEU011241"/>
<feature type="domain" description="C2H2-type" evidence="9">
    <location>
        <begin position="201"/>
        <end position="229"/>
    </location>
</feature>
<evidence type="ECO:0000259" key="9">
    <source>
        <dbReference type="PROSITE" id="PS50157"/>
    </source>
</evidence>
<keyword evidence="11" id="KW-1185">Reference proteome</keyword>
<keyword evidence="7" id="KW-0539">Nucleus</keyword>
<feature type="domain" description="C2H2-type" evidence="9">
    <location>
        <begin position="169"/>
        <end position="194"/>
    </location>
</feature>
<evidence type="ECO:0000256" key="4">
    <source>
        <dbReference type="ARBA" id="ARBA00022833"/>
    </source>
</evidence>
<comment type="caution">
    <text evidence="10">The sequence shown here is derived from an EMBL/GenBank/DDBJ whole genome shotgun (WGS) entry which is preliminary data.</text>
</comment>
<dbReference type="AlphaFoldDB" id="A0A443RZU4"/>
<evidence type="ECO:0000256" key="2">
    <source>
        <dbReference type="ARBA" id="ARBA00022723"/>
    </source>
</evidence>
<keyword evidence="2" id="KW-0479">Metal-binding</keyword>
<dbReference type="OrthoDB" id="3565419at2759"/>
<dbReference type="Gene3D" id="3.30.160.60">
    <property type="entry name" value="Classic Zinc Finger"/>
    <property type="match status" value="3"/>
</dbReference>
<keyword evidence="4" id="KW-0862">Zinc</keyword>
<evidence type="ECO:0000256" key="7">
    <source>
        <dbReference type="ARBA" id="ARBA00023242"/>
    </source>
</evidence>
<gene>
    <name evidence="10" type="ORF">B4U80_12005</name>
</gene>
<feature type="domain" description="C2H2-type" evidence="9">
    <location>
        <begin position="115"/>
        <end position="140"/>
    </location>
</feature>
<dbReference type="InterPro" id="IPR036236">
    <property type="entry name" value="Znf_C2H2_sf"/>
</dbReference>
<feature type="domain" description="C2H2-type" evidence="9">
    <location>
        <begin position="5"/>
        <end position="30"/>
    </location>
</feature>
<evidence type="ECO:0000256" key="8">
    <source>
        <dbReference type="PROSITE-ProRule" id="PRU00042"/>
    </source>
</evidence>
<accession>A0A443RZU4</accession>
<keyword evidence="6" id="KW-0804">Transcription</keyword>
<dbReference type="PANTHER" id="PTHR46179:SF13">
    <property type="entry name" value="C2H2-TYPE DOMAIN-CONTAINING PROTEIN"/>
    <property type="match status" value="1"/>
</dbReference>
<feature type="domain" description="C2H2-type" evidence="9">
    <location>
        <begin position="81"/>
        <end position="110"/>
    </location>
</feature>
<keyword evidence="5" id="KW-0805">Transcription regulation</keyword>
<dbReference type="PROSITE" id="PS00028">
    <property type="entry name" value="ZINC_FINGER_C2H2_1"/>
    <property type="match status" value="6"/>
</dbReference>
<dbReference type="SUPFAM" id="SSF57667">
    <property type="entry name" value="beta-beta-alpha zinc fingers"/>
    <property type="match status" value="3"/>
</dbReference>
<evidence type="ECO:0000313" key="10">
    <source>
        <dbReference type="EMBL" id="RWS20799.1"/>
    </source>
</evidence>
<dbReference type="Proteomes" id="UP000288716">
    <property type="component" value="Unassembled WGS sequence"/>
</dbReference>
<dbReference type="GO" id="GO:0008270">
    <property type="term" value="F:zinc ion binding"/>
    <property type="evidence" value="ECO:0007669"/>
    <property type="project" value="UniProtKB-KW"/>
</dbReference>
<evidence type="ECO:0000256" key="3">
    <source>
        <dbReference type="ARBA" id="ARBA00022771"/>
    </source>
</evidence>
<feature type="domain" description="C2H2-type" evidence="9">
    <location>
        <begin position="227"/>
        <end position="254"/>
    </location>
</feature>
<evidence type="ECO:0000313" key="11">
    <source>
        <dbReference type="Proteomes" id="UP000288716"/>
    </source>
</evidence>
<dbReference type="InterPro" id="IPR013087">
    <property type="entry name" value="Znf_C2H2_type"/>
</dbReference>
<proteinExistence type="predicted"/>
<dbReference type="Pfam" id="PF00096">
    <property type="entry name" value="zf-C2H2"/>
    <property type="match status" value="3"/>
</dbReference>
<organism evidence="10 11">
    <name type="scientific">Leptotrombidium deliense</name>
    <dbReference type="NCBI Taxonomy" id="299467"/>
    <lineage>
        <taxon>Eukaryota</taxon>
        <taxon>Metazoa</taxon>
        <taxon>Ecdysozoa</taxon>
        <taxon>Arthropoda</taxon>
        <taxon>Chelicerata</taxon>
        <taxon>Arachnida</taxon>
        <taxon>Acari</taxon>
        <taxon>Acariformes</taxon>
        <taxon>Trombidiformes</taxon>
        <taxon>Prostigmata</taxon>
        <taxon>Anystina</taxon>
        <taxon>Parasitengona</taxon>
        <taxon>Trombiculoidea</taxon>
        <taxon>Trombiculidae</taxon>
        <taxon>Leptotrombidium</taxon>
    </lineage>
</organism>
<dbReference type="GO" id="GO:0006357">
    <property type="term" value="P:regulation of transcription by RNA polymerase II"/>
    <property type="evidence" value="ECO:0007669"/>
    <property type="project" value="TreeGrafter"/>
</dbReference>
<reference evidence="10 11" key="1">
    <citation type="journal article" date="2018" name="Gigascience">
        <title>Genomes of trombidid mites reveal novel predicted allergens and laterally-transferred genes associated with secondary metabolism.</title>
        <authorList>
            <person name="Dong X."/>
            <person name="Chaisiri K."/>
            <person name="Xia D."/>
            <person name="Armstrong S.D."/>
            <person name="Fang Y."/>
            <person name="Donnelly M.J."/>
            <person name="Kadowaki T."/>
            <person name="McGarry J.W."/>
            <person name="Darby A.C."/>
            <person name="Makepeace B.L."/>
        </authorList>
    </citation>
    <scope>NUCLEOTIDE SEQUENCE [LARGE SCALE GENOMIC DNA]</scope>
    <source>
        <strain evidence="10">UoL-UT</strain>
    </source>
</reference>
<comment type="subcellular location">
    <subcellularLocation>
        <location evidence="1">Nucleus</location>
    </subcellularLocation>
</comment>
<dbReference type="InterPro" id="IPR051061">
    <property type="entry name" value="Zinc_finger_trans_reg"/>
</dbReference>
<evidence type="ECO:0000256" key="6">
    <source>
        <dbReference type="ARBA" id="ARBA00023163"/>
    </source>
</evidence>
<protein>
    <submittedName>
        <fullName evidence="10">PR domain zinc finger protein 5-like protein</fullName>
    </submittedName>
</protein>
<sequence>MHIPQACDFPDCNKSFSNEAKLRDHQRENHNFYPCIKCKRLIRGRDQRNSHQRKCKIIVALQSQAQQEIPQLPDSNTTVEYACQIPGCGESFKTIIEADEHSRVMHAENPTEKKYKCEYPPCTKSFAEKDERTRHHRGVHKEYNCDKCNKTIVGFYKFDSHREKCGMQIACGFPRCGQFFNTKTERRVHQRTVHERPGIQHECPYCKKLFNSNTYLKRHVSNMHNEQQCKYCDKKFTSTYKLKSHMGKDHPQAS</sequence>
<evidence type="ECO:0000256" key="5">
    <source>
        <dbReference type="ARBA" id="ARBA00023015"/>
    </source>
</evidence>
<evidence type="ECO:0000256" key="1">
    <source>
        <dbReference type="ARBA" id="ARBA00004123"/>
    </source>
</evidence>
<keyword evidence="3 8" id="KW-0863">Zinc-finger</keyword>
<dbReference type="STRING" id="299467.A0A443RZU4"/>
<name>A0A443RZU4_9ACAR</name>
<dbReference type="PROSITE" id="PS50157">
    <property type="entry name" value="ZINC_FINGER_C2H2_2"/>
    <property type="match status" value="6"/>
</dbReference>
<dbReference type="EMBL" id="NCKV01015439">
    <property type="protein sequence ID" value="RWS20799.1"/>
    <property type="molecule type" value="Genomic_DNA"/>
</dbReference>
<dbReference type="GO" id="GO:0005634">
    <property type="term" value="C:nucleus"/>
    <property type="evidence" value="ECO:0007669"/>
    <property type="project" value="UniProtKB-SubCell"/>
</dbReference>